<dbReference type="InterPro" id="IPR036554">
    <property type="entry name" value="GHMP_kinase_C_sf"/>
</dbReference>
<dbReference type="InterPro" id="IPR013750">
    <property type="entry name" value="GHMP_kinase_C_dom"/>
</dbReference>
<dbReference type="FunFam" id="3.30.70.890:FF:000003">
    <property type="entry name" value="Mevalonate kinase"/>
    <property type="match status" value="1"/>
</dbReference>
<dbReference type="PANTHER" id="PTHR43290:SF2">
    <property type="entry name" value="MEVALONATE KINASE"/>
    <property type="match status" value="1"/>
</dbReference>
<evidence type="ECO:0000256" key="4">
    <source>
        <dbReference type="ARBA" id="ARBA00022490"/>
    </source>
</evidence>
<comment type="catalytic activity">
    <reaction evidence="18">
        <text>(R)-mevalonate + ATP = (R)-5-phosphomevalonate + ADP + H(+)</text>
        <dbReference type="Rhea" id="RHEA:17065"/>
        <dbReference type="ChEBI" id="CHEBI:15378"/>
        <dbReference type="ChEBI" id="CHEBI:30616"/>
        <dbReference type="ChEBI" id="CHEBI:36464"/>
        <dbReference type="ChEBI" id="CHEBI:58146"/>
        <dbReference type="ChEBI" id="CHEBI:456216"/>
        <dbReference type="EC" id="2.7.1.36"/>
    </reaction>
</comment>
<accession>A0AAD9UDY9</accession>
<keyword evidence="14 18" id="KW-0443">Lipid metabolism</keyword>
<evidence type="ECO:0000256" key="13">
    <source>
        <dbReference type="ARBA" id="ARBA00023011"/>
    </source>
</evidence>
<comment type="subcellular location">
    <subcellularLocation>
        <location evidence="1 18">Cytoplasm</location>
    </subcellularLocation>
</comment>
<dbReference type="Gene3D" id="3.30.230.10">
    <property type="match status" value="1"/>
</dbReference>
<keyword evidence="16 18" id="KW-0753">Steroid metabolism</keyword>
<dbReference type="EC" id="2.7.1.36" evidence="3 18"/>
<evidence type="ECO:0000256" key="6">
    <source>
        <dbReference type="ARBA" id="ARBA00022679"/>
    </source>
</evidence>
<dbReference type="InterPro" id="IPR006203">
    <property type="entry name" value="GHMP_knse_ATP-bd_CS"/>
</dbReference>
<proteinExistence type="inferred from homology"/>
<dbReference type="PANTHER" id="PTHR43290">
    <property type="entry name" value="MEVALONATE KINASE"/>
    <property type="match status" value="1"/>
</dbReference>
<dbReference type="GO" id="GO:0004496">
    <property type="term" value="F:mevalonate kinase activity"/>
    <property type="evidence" value="ECO:0007669"/>
    <property type="project" value="UniProtKB-EC"/>
</dbReference>
<dbReference type="PROSITE" id="PS00627">
    <property type="entry name" value="GHMP_KINASES_ATP"/>
    <property type="match status" value="1"/>
</dbReference>
<keyword evidence="12 18" id="KW-0752">Steroid biosynthesis</keyword>
<name>A0AAD9UDY9_RIDPI</name>
<evidence type="ECO:0000256" key="16">
    <source>
        <dbReference type="ARBA" id="ARBA00023221"/>
    </source>
</evidence>
<dbReference type="AlphaFoldDB" id="A0AAD9UDY9"/>
<evidence type="ECO:0000313" key="21">
    <source>
        <dbReference type="EMBL" id="KAK2185913.1"/>
    </source>
</evidence>
<keyword evidence="7" id="KW-0479">Metal-binding</keyword>
<evidence type="ECO:0000256" key="18">
    <source>
        <dbReference type="RuleBase" id="RU363087"/>
    </source>
</evidence>
<evidence type="ECO:0000256" key="7">
    <source>
        <dbReference type="ARBA" id="ARBA00022723"/>
    </source>
</evidence>
<dbReference type="Proteomes" id="UP001209878">
    <property type="component" value="Unassembled WGS sequence"/>
</dbReference>
<keyword evidence="8 18" id="KW-0547">Nucleotide-binding</keyword>
<evidence type="ECO:0000259" key="19">
    <source>
        <dbReference type="Pfam" id="PF00288"/>
    </source>
</evidence>
<keyword evidence="10 18" id="KW-0067">ATP-binding</keyword>
<dbReference type="GO" id="GO:0005829">
    <property type="term" value="C:cytosol"/>
    <property type="evidence" value="ECO:0007669"/>
    <property type="project" value="TreeGrafter"/>
</dbReference>
<evidence type="ECO:0000256" key="11">
    <source>
        <dbReference type="ARBA" id="ARBA00022842"/>
    </source>
</evidence>
<dbReference type="GO" id="GO:0006695">
    <property type="term" value="P:cholesterol biosynthetic process"/>
    <property type="evidence" value="ECO:0007669"/>
    <property type="project" value="TreeGrafter"/>
</dbReference>
<sequence>MSQIPPSDDGIVVSAPGKVILHGEHAVVYGKRALAASLNLRTFLRITSNSSHQVSLRLPDIGVSVTWSLGELQETFTLPFCDPMNPVPPSADLLAQVKKFAGIESDTVNTKQLAVVTFLYLFLSISATHKNIPSLTIEVASNLPTGAGLGSSAAFSTCLASSLLQHRRLTSVALQVDKSNTATWSDKDIKLINQWAFIGEKVIHGNPSGIDNSVSTYGGALNFQAGNITPIDRVPQLRILLLNTKVPRSTKFMVAGVKDRYNKYPEIIGPVLDSIEGISQCCERIFTEMDKGTPTQEHYDTLKDLIDINQNHLRTLGVSHPALERVCHVTQSHGLYSKLTGAGGGGCAFTLVPPGTCEDVIGNIRQELKELGYDCWETTMGGPGVLQHLSLDGTFPIPALFPRN</sequence>
<dbReference type="EMBL" id="JAODUO010000218">
    <property type="protein sequence ID" value="KAK2185913.1"/>
    <property type="molecule type" value="Genomic_DNA"/>
</dbReference>
<keyword evidence="9 18" id="KW-0418">Kinase</keyword>
<dbReference type="Pfam" id="PF08544">
    <property type="entry name" value="GHMP_kinases_C"/>
    <property type="match status" value="1"/>
</dbReference>
<gene>
    <name evidence="21" type="ORF">NP493_217g03026</name>
</gene>
<dbReference type="SUPFAM" id="SSF55060">
    <property type="entry name" value="GHMP Kinase, C-terminal domain"/>
    <property type="match status" value="1"/>
</dbReference>
<evidence type="ECO:0000313" key="22">
    <source>
        <dbReference type="Proteomes" id="UP001209878"/>
    </source>
</evidence>
<comment type="pathway">
    <text evidence="17 18">Isoprenoid biosynthesis; isopentenyl diphosphate biosynthesis via mevalonate pathway; isopentenyl diphosphate from (R)-mevalonate: step 1/3.</text>
</comment>
<dbReference type="GO" id="GO:0019287">
    <property type="term" value="P:isopentenyl diphosphate biosynthetic process, mevalonate pathway"/>
    <property type="evidence" value="ECO:0007669"/>
    <property type="project" value="TreeGrafter"/>
</dbReference>
<evidence type="ECO:0000256" key="9">
    <source>
        <dbReference type="ARBA" id="ARBA00022777"/>
    </source>
</evidence>
<evidence type="ECO:0000256" key="1">
    <source>
        <dbReference type="ARBA" id="ARBA00004496"/>
    </source>
</evidence>
<organism evidence="21 22">
    <name type="scientific">Ridgeia piscesae</name>
    <name type="common">Tubeworm</name>
    <dbReference type="NCBI Taxonomy" id="27915"/>
    <lineage>
        <taxon>Eukaryota</taxon>
        <taxon>Metazoa</taxon>
        <taxon>Spiralia</taxon>
        <taxon>Lophotrochozoa</taxon>
        <taxon>Annelida</taxon>
        <taxon>Polychaeta</taxon>
        <taxon>Sedentaria</taxon>
        <taxon>Canalipalpata</taxon>
        <taxon>Sabellida</taxon>
        <taxon>Siboglinidae</taxon>
        <taxon>Ridgeia</taxon>
    </lineage>
</organism>
<dbReference type="PRINTS" id="PR00959">
    <property type="entry name" value="MEVGALKINASE"/>
</dbReference>
<evidence type="ECO:0000256" key="14">
    <source>
        <dbReference type="ARBA" id="ARBA00023098"/>
    </source>
</evidence>
<dbReference type="InterPro" id="IPR014721">
    <property type="entry name" value="Ribsml_uS5_D2-typ_fold_subgr"/>
</dbReference>
<protein>
    <recommendedName>
        <fullName evidence="3 18">Mevalonate kinase</fullName>
        <shortName evidence="18">MK</shortName>
        <ecNumber evidence="3 18">2.7.1.36</ecNumber>
    </recommendedName>
</protein>
<keyword evidence="15 18" id="KW-1207">Sterol metabolism</keyword>
<feature type="domain" description="GHMP kinase C-terminal" evidence="20">
    <location>
        <begin position="299"/>
        <end position="365"/>
    </location>
</feature>
<evidence type="ECO:0000256" key="8">
    <source>
        <dbReference type="ARBA" id="ARBA00022741"/>
    </source>
</evidence>
<dbReference type="InterPro" id="IPR006205">
    <property type="entry name" value="Mev_gal_kin"/>
</dbReference>
<keyword evidence="6 18" id="KW-0808">Transferase</keyword>
<comment type="similarity">
    <text evidence="2 18">Belongs to the GHMP kinase family. Mevalonate kinase subfamily.</text>
</comment>
<evidence type="ECO:0000256" key="10">
    <source>
        <dbReference type="ARBA" id="ARBA00022840"/>
    </source>
</evidence>
<keyword evidence="5 18" id="KW-0444">Lipid biosynthesis</keyword>
<reference evidence="21" key="1">
    <citation type="journal article" date="2023" name="Mol. Biol. Evol.">
        <title>Third-Generation Sequencing Reveals the Adaptive Role of the Epigenome in Three Deep-Sea Polychaetes.</title>
        <authorList>
            <person name="Perez M."/>
            <person name="Aroh O."/>
            <person name="Sun Y."/>
            <person name="Lan Y."/>
            <person name="Juniper S.K."/>
            <person name="Young C.R."/>
            <person name="Angers B."/>
            <person name="Qian P.Y."/>
        </authorList>
    </citation>
    <scope>NUCLEOTIDE SEQUENCE</scope>
    <source>
        <strain evidence="21">R07B-5</strain>
    </source>
</reference>
<evidence type="ECO:0000256" key="5">
    <source>
        <dbReference type="ARBA" id="ARBA00022516"/>
    </source>
</evidence>
<dbReference type="InterPro" id="IPR006204">
    <property type="entry name" value="GHMP_kinase_N_dom"/>
</dbReference>
<evidence type="ECO:0000256" key="2">
    <source>
        <dbReference type="ARBA" id="ARBA00006495"/>
    </source>
</evidence>
<keyword evidence="4 18" id="KW-0963">Cytoplasm</keyword>
<dbReference type="GO" id="GO:0005524">
    <property type="term" value="F:ATP binding"/>
    <property type="evidence" value="ECO:0007669"/>
    <property type="project" value="UniProtKB-KW"/>
</dbReference>
<dbReference type="InterPro" id="IPR020568">
    <property type="entry name" value="Ribosomal_Su5_D2-typ_SF"/>
</dbReference>
<dbReference type="Gene3D" id="3.30.70.890">
    <property type="entry name" value="GHMP kinase, C-terminal domain"/>
    <property type="match status" value="1"/>
</dbReference>
<evidence type="ECO:0000256" key="17">
    <source>
        <dbReference type="ARBA" id="ARBA00029438"/>
    </source>
</evidence>
<evidence type="ECO:0000256" key="12">
    <source>
        <dbReference type="ARBA" id="ARBA00022955"/>
    </source>
</evidence>
<keyword evidence="13 18" id="KW-0756">Sterol biosynthesis</keyword>
<dbReference type="SUPFAM" id="SSF54211">
    <property type="entry name" value="Ribosomal protein S5 domain 2-like"/>
    <property type="match status" value="1"/>
</dbReference>
<comment type="caution">
    <text evidence="21">The sequence shown here is derived from an EMBL/GenBank/DDBJ whole genome shotgun (WGS) entry which is preliminary data.</text>
</comment>
<dbReference type="GO" id="GO:0046872">
    <property type="term" value="F:metal ion binding"/>
    <property type="evidence" value="ECO:0007669"/>
    <property type="project" value="UniProtKB-KW"/>
</dbReference>
<evidence type="ECO:0000256" key="3">
    <source>
        <dbReference type="ARBA" id="ARBA00012103"/>
    </source>
</evidence>
<evidence type="ECO:0000256" key="15">
    <source>
        <dbReference type="ARBA" id="ARBA00023166"/>
    </source>
</evidence>
<dbReference type="NCBIfam" id="TIGR00549">
    <property type="entry name" value="mevalon_kin"/>
    <property type="match status" value="1"/>
</dbReference>
<keyword evidence="22" id="KW-1185">Reference proteome</keyword>
<evidence type="ECO:0000259" key="20">
    <source>
        <dbReference type="Pfam" id="PF08544"/>
    </source>
</evidence>
<feature type="domain" description="GHMP kinase N-terminal" evidence="19">
    <location>
        <begin position="130"/>
        <end position="219"/>
    </location>
</feature>
<dbReference type="Pfam" id="PF00288">
    <property type="entry name" value="GHMP_kinases_N"/>
    <property type="match status" value="1"/>
</dbReference>
<keyword evidence="11" id="KW-0460">Magnesium</keyword>
<dbReference type="FunFam" id="3.30.230.10:FF:000027">
    <property type="entry name" value="Mevalonate kinase"/>
    <property type="match status" value="1"/>
</dbReference>